<organism evidence="3 4">
    <name type="scientific">Oerskovia turbata</name>
    <dbReference type="NCBI Taxonomy" id="1713"/>
    <lineage>
        <taxon>Bacteria</taxon>
        <taxon>Bacillati</taxon>
        <taxon>Actinomycetota</taxon>
        <taxon>Actinomycetes</taxon>
        <taxon>Micrococcales</taxon>
        <taxon>Cellulomonadaceae</taxon>
        <taxon>Oerskovia</taxon>
    </lineage>
</organism>
<evidence type="ECO:0000313" key="5">
    <source>
        <dbReference type="Proteomes" id="UP000290517"/>
    </source>
</evidence>
<dbReference type="STRING" id="1713.GCA_000718325_01349"/>
<dbReference type="EMBL" id="SDJQ01000006">
    <property type="protein sequence ID" value="RXR35979.1"/>
    <property type="molecule type" value="Genomic_DNA"/>
</dbReference>
<feature type="transmembrane region" description="Helical" evidence="1">
    <location>
        <begin position="114"/>
        <end position="135"/>
    </location>
</feature>
<dbReference type="AlphaFoldDB" id="A0A4Q1L230"/>
<reference evidence="4 5" key="1">
    <citation type="submission" date="2019-01" db="EMBL/GenBank/DDBJ databases">
        <title>Oerskovia turbata Genome sequencing and assembly.</title>
        <authorList>
            <person name="Dou T."/>
        </authorList>
    </citation>
    <scope>NUCLEOTIDE SEQUENCE [LARGE SCALE GENOMIC DNA]</scope>
    <source>
        <strain evidence="3 4">JCM12123</strain>
        <strain evidence="2 5">JCM3160</strain>
    </source>
</reference>
<protein>
    <submittedName>
        <fullName evidence="3">Uncharacterized protein</fullName>
    </submittedName>
</protein>
<feature type="transmembrane region" description="Helical" evidence="1">
    <location>
        <begin position="46"/>
        <end position="68"/>
    </location>
</feature>
<feature type="transmembrane region" description="Helical" evidence="1">
    <location>
        <begin position="21"/>
        <end position="40"/>
    </location>
</feature>
<dbReference type="OrthoDB" id="3729710at2"/>
<evidence type="ECO:0000313" key="3">
    <source>
        <dbReference type="EMBL" id="RXR35979.1"/>
    </source>
</evidence>
<gene>
    <name evidence="2" type="ORF">EQW73_01555</name>
    <name evidence="3" type="ORF">EQW78_04200</name>
</gene>
<dbReference type="EMBL" id="SDJR01000001">
    <property type="protein sequence ID" value="RXR28012.1"/>
    <property type="molecule type" value="Genomic_DNA"/>
</dbReference>
<keyword evidence="1" id="KW-0812">Transmembrane</keyword>
<name>A0A4Q1L230_9CELL</name>
<comment type="caution">
    <text evidence="3">The sequence shown here is derived from an EMBL/GenBank/DDBJ whole genome shotgun (WGS) entry which is preliminary data.</text>
</comment>
<evidence type="ECO:0000256" key="1">
    <source>
        <dbReference type="SAM" id="Phobius"/>
    </source>
</evidence>
<dbReference type="RefSeq" id="WP_030150891.1">
    <property type="nucleotide sequence ID" value="NZ_JOFV01000005.1"/>
</dbReference>
<keyword evidence="1" id="KW-1133">Transmembrane helix</keyword>
<accession>A0A4Q1L230</accession>
<evidence type="ECO:0000313" key="4">
    <source>
        <dbReference type="Proteomes" id="UP000289805"/>
    </source>
</evidence>
<sequence length="172" mass="18655">MLEQRRDELRSAYLRLGTGELAAAGVFATAALTVVAPRLAAPRDQAALWSALVPLLLVLVQAGTYWLLARTWVGRAPMPAAVAVTYRALRALTAGALAAGLIGVVVWWPRDVTVMLLVAGVWGFAAAEYVNYYVVRLAYPVRQLPAAVRQPSTPRLVQDLRSARPLGRAVRR</sequence>
<dbReference type="Proteomes" id="UP000290517">
    <property type="component" value="Unassembled WGS sequence"/>
</dbReference>
<proteinExistence type="predicted"/>
<keyword evidence="1" id="KW-0472">Membrane</keyword>
<evidence type="ECO:0000313" key="2">
    <source>
        <dbReference type="EMBL" id="RXR28012.1"/>
    </source>
</evidence>
<feature type="transmembrane region" description="Helical" evidence="1">
    <location>
        <begin position="89"/>
        <end position="108"/>
    </location>
</feature>
<keyword evidence="5" id="KW-1185">Reference proteome</keyword>
<dbReference type="Proteomes" id="UP000289805">
    <property type="component" value="Unassembled WGS sequence"/>
</dbReference>